<proteinExistence type="predicted"/>
<dbReference type="InterPro" id="IPR042279">
    <property type="entry name" value="Pep_M60_3"/>
</dbReference>
<dbReference type="STRING" id="683125.SAMN05660206_108121"/>
<accession>A0A1I6UC77</accession>
<sequence length="158" mass="17393">MEFIKNACDVAKLDLTDFFEKSGILAPIDLIVDDYTVGRMKITPQDIGEVKSHASKYNKPSTPVLHYLTANSVDIYRDEKPLSAAQGISYERGEDRIIIDNEKWENAVAFETYAGNKLIKVAFRGAGSSDVKNTVVHTPDGTTAVKAVGWDGTRVNVL</sequence>
<organism evidence="1 2">
    <name type="scientific">Sphingobacterium wenxiniae</name>
    <dbReference type="NCBI Taxonomy" id="683125"/>
    <lineage>
        <taxon>Bacteria</taxon>
        <taxon>Pseudomonadati</taxon>
        <taxon>Bacteroidota</taxon>
        <taxon>Sphingobacteriia</taxon>
        <taxon>Sphingobacteriales</taxon>
        <taxon>Sphingobacteriaceae</taxon>
        <taxon>Sphingobacterium</taxon>
    </lineage>
</organism>
<evidence type="ECO:0000313" key="2">
    <source>
        <dbReference type="Proteomes" id="UP000198785"/>
    </source>
</evidence>
<keyword evidence="2" id="KW-1185">Reference proteome</keyword>
<protein>
    <submittedName>
        <fullName evidence="1">Uncharacterized protein</fullName>
    </submittedName>
</protein>
<name>A0A1I6UC77_9SPHI</name>
<evidence type="ECO:0000313" key="1">
    <source>
        <dbReference type="EMBL" id="SFS99004.1"/>
    </source>
</evidence>
<gene>
    <name evidence="1" type="ORF">SAMN05660206_108121</name>
</gene>
<dbReference type="Proteomes" id="UP000198785">
    <property type="component" value="Unassembled WGS sequence"/>
</dbReference>
<reference evidence="1 2" key="1">
    <citation type="submission" date="2016-10" db="EMBL/GenBank/DDBJ databases">
        <authorList>
            <person name="de Groot N.N."/>
        </authorList>
    </citation>
    <scope>NUCLEOTIDE SEQUENCE [LARGE SCALE GENOMIC DNA]</scope>
    <source>
        <strain evidence="1 2">DSM 22789</strain>
    </source>
</reference>
<dbReference type="EMBL" id="FOZZ01000008">
    <property type="protein sequence ID" value="SFS99004.1"/>
    <property type="molecule type" value="Genomic_DNA"/>
</dbReference>
<dbReference type="Gene3D" id="1.10.390.30">
    <property type="entry name" value="Peptidase M60, enhancin-like domain 3"/>
    <property type="match status" value="1"/>
</dbReference>
<dbReference type="AlphaFoldDB" id="A0A1I6UC77"/>